<evidence type="ECO:0000313" key="3">
    <source>
        <dbReference type="Proteomes" id="UP000005695"/>
    </source>
</evidence>
<dbReference type="RefSeq" id="WP_006002314.1">
    <property type="nucleotide sequence ID" value="NZ_AAEW02000020.1"/>
</dbReference>
<organism evidence="2 3">
    <name type="scientific">Desulfuromonas acetoxidans (strain DSM 684 / 11070)</name>
    <dbReference type="NCBI Taxonomy" id="281689"/>
    <lineage>
        <taxon>Bacteria</taxon>
        <taxon>Pseudomonadati</taxon>
        <taxon>Thermodesulfobacteriota</taxon>
        <taxon>Desulfuromonadia</taxon>
        <taxon>Desulfuromonadales</taxon>
        <taxon>Desulfuromonadaceae</taxon>
        <taxon>Desulfuromonas</taxon>
    </lineage>
</organism>
<proteinExistence type="predicted"/>
<dbReference type="AlphaFoldDB" id="Q1JWP3"/>
<dbReference type="EMBL" id="AAEW02000020">
    <property type="protein sequence ID" value="EAT14636.1"/>
    <property type="molecule type" value="Genomic_DNA"/>
</dbReference>
<comment type="caution">
    <text evidence="2">The sequence shown here is derived from an EMBL/GenBank/DDBJ whole genome shotgun (WGS) entry which is preliminary data.</text>
</comment>
<dbReference type="Proteomes" id="UP000005695">
    <property type="component" value="Unassembled WGS sequence"/>
</dbReference>
<feature type="domain" description="STAS" evidence="1">
    <location>
        <begin position="19"/>
        <end position="82"/>
    </location>
</feature>
<evidence type="ECO:0000313" key="2">
    <source>
        <dbReference type="EMBL" id="EAT14636.1"/>
    </source>
</evidence>
<gene>
    <name evidence="2" type="ORF">Dace_0599</name>
</gene>
<accession>Q1JWP3</accession>
<dbReference type="PROSITE" id="PS50801">
    <property type="entry name" value="STAS"/>
    <property type="match status" value="1"/>
</dbReference>
<dbReference type="InterPro" id="IPR002645">
    <property type="entry name" value="STAS_dom"/>
</dbReference>
<dbReference type="Gene3D" id="3.30.750.24">
    <property type="entry name" value="STAS domain"/>
    <property type="match status" value="1"/>
</dbReference>
<sequence length="135" mass="14864">MFELESKAIHNSDGADYQLLIVSGDLGIAIIGQLKDELLAALQAHDHVVLDMASVTAVDYSVLQLLCSANKYAQKQGKLFQLKNQCTDAFVDRAQSLGFFRDRACNEAEDSGKCLWIPENLKDEDAHAGCTAKRF</sequence>
<keyword evidence="3" id="KW-1185">Reference proteome</keyword>
<dbReference type="Pfam" id="PF13466">
    <property type="entry name" value="STAS_2"/>
    <property type="match status" value="1"/>
</dbReference>
<reference evidence="2" key="1">
    <citation type="submission" date="2006-05" db="EMBL/GenBank/DDBJ databases">
        <title>Annotation of the draft genome assembly of Desulfuromonas acetoxidans DSM 684.</title>
        <authorList>
            <consortium name="US DOE Joint Genome Institute (JGI-ORNL)"/>
            <person name="Larimer F."/>
            <person name="Land M."/>
            <person name="Hauser L."/>
        </authorList>
    </citation>
    <scope>NUCLEOTIDE SEQUENCE [LARGE SCALE GENOMIC DNA]</scope>
    <source>
        <strain evidence="2">DSM 684</strain>
    </source>
</reference>
<name>Q1JWP3_DESA6</name>
<dbReference type="CDD" id="cd07043">
    <property type="entry name" value="STAS_anti-anti-sigma_factors"/>
    <property type="match status" value="1"/>
</dbReference>
<protein>
    <submittedName>
        <fullName evidence="2">Anti-sigma-factor antagonist</fullName>
    </submittedName>
</protein>
<dbReference type="InterPro" id="IPR052746">
    <property type="entry name" value="MlaB_ABC_Transporter"/>
</dbReference>
<dbReference type="OrthoDB" id="5397031at2"/>
<dbReference type="InterPro" id="IPR058548">
    <property type="entry name" value="MlaB-like_STAS"/>
</dbReference>
<reference evidence="2" key="2">
    <citation type="submission" date="2006-05" db="EMBL/GenBank/DDBJ databases">
        <title>Sequencing of the draft genome and assembly of Desulfuromonas acetoxidans DSM 684.</title>
        <authorList>
            <consortium name="US DOE Joint Genome Institute (JGI-PGF)"/>
            <person name="Copeland A."/>
            <person name="Lucas S."/>
            <person name="Lapidus A."/>
            <person name="Barry K."/>
            <person name="Detter J.C."/>
            <person name="Glavina del Rio T."/>
            <person name="Hammon N."/>
            <person name="Israni S."/>
            <person name="Dalin E."/>
            <person name="Tice H."/>
            <person name="Bruce D."/>
            <person name="Pitluck S."/>
            <person name="Richardson P."/>
        </authorList>
    </citation>
    <scope>NUCLEOTIDE SEQUENCE [LARGE SCALE GENOMIC DNA]</scope>
    <source>
        <strain evidence="2">DSM 684</strain>
    </source>
</reference>
<dbReference type="PANTHER" id="PTHR35849">
    <property type="entry name" value="BLR2341 PROTEIN"/>
    <property type="match status" value="1"/>
</dbReference>
<dbReference type="PANTHER" id="PTHR35849:SF2">
    <property type="entry name" value="BLR2341 PROTEIN"/>
    <property type="match status" value="1"/>
</dbReference>
<evidence type="ECO:0000259" key="1">
    <source>
        <dbReference type="PROSITE" id="PS50801"/>
    </source>
</evidence>
<dbReference type="SUPFAM" id="SSF52091">
    <property type="entry name" value="SpoIIaa-like"/>
    <property type="match status" value="1"/>
</dbReference>
<dbReference type="InterPro" id="IPR036513">
    <property type="entry name" value="STAS_dom_sf"/>
</dbReference>